<protein>
    <submittedName>
        <fullName evidence="3">Uncharacterized protein</fullName>
    </submittedName>
</protein>
<feature type="compositionally biased region" description="Polar residues" evidence="1">
    <location>
        <begin position="1"/>
        <end position="11"/>
    </location>
</feature>
<name>A0A2S1Z815_9ACTN</name>
<proteinExistence type="predicted"/>
<reference evidence="3 5" key="2">
    <citation type="submission" date="2018-07" db="EMBL/GenBank/DDBJ databases">
        <title>Whole Genome Shotgun Sequence of Streptomyces spongiicola strain 531S.</title>
        <authorList>
            <person name="Dohra H."/>
            <person name="Kodani S."/>
        </authorList>
    </citation>
    <scope>NUCLEOTIDE SEQUENCE [LARGE SCALE GENOMIC DNA]</scope>
    <source>
        <strain evidence="3 5">531S</strain>
    </source>
</reference>
<accession>A0A2S1Z815</accession>
<evidence type="ECO:0000256" key="1">
    <source>
        <dbReference type="SAM" id="MobiDB-lite"/>
    </source>
</evidence>
<keyword evidence="4" id="KW-1185">Reference proteome</keyword>
<dbReference type="Proteomes" id="UP000265354">
    <property type="component" value="Unassembled WGS sequence"/>
</dbReference>
<dbReference type="EMBL" id="CP029254">
    <property type="protein sequence ID" value="AWK12507.1"/>
    <property type="molecule type" value="Genomic_DNA"/>
</dbReference>
<gene>
    <name evidence="2" type="ORF">DDQ41_30360</name>
    <name evidence="3" type="ORF">SSP531S_09680</name>
</gene>
<evidence type="ECO:0000313" key="3">
    <source>
        <dbReference type="EMBL" id="GBP99573.1"/>
    </source>
</evidence>
<organism evidence="3 5">
    <name type="scientific">Streptomyces spongiicola</name>
    <dbReference type="NCBI Taxonomy" id="1690221"/>
    <lineage>
        <taxon>Bacteria</taxon>
        <taxon>Bacillati</taxon>
        <taxon>Actinomycetota</taxon>
        <taxon>Actinomycetes</taxon>
        <taxon>Kitasatosporales</taxon>
        <taxon>Streptomycetaceae</taxon>
        <taxon>Streptomyces</taxon>
    </lineage>
</organism>
<evidence type="ECO:0000313" key="4">
    <source>
        <dbReference type="Proteomes" id="UP000245051"/>
    </source>
</evidence>
<reference evidence="2 4" key="1">
    <citation type="submission" date="2018-05" db="EMBL/GenBank/DDBJ databases">
        <title>Complete genome sequence of the Type Strain of Streptomyces spongiicola HNM0071, the producer of staurosporine.</title>
        <authorList>
            <person name="Zhou S."/>
            <person name="Huang X."/>
        </authorList>
    </citation>
    <scope>NUCLEOTIDE SEQUENCE [LARGE SCALE GENOMIC DNA]</scope>
    <source>
        <strain evidence="2 4">HNM0071</strain>
    </source>
</reference>
<dbReference type="KEGG" id="sspo:DDQ41_30360"/>
<evidence type="ECO:0000313" key="5">
    <source>
        <dbReference type="Proteomes" id="UP000265354"/>
    </source>
</evidence>
<dbReference type="Proteomes" id="UP000245051">
    <property type="component" value="Chromosome"/>
</dbReference>
<sequence length="93" mass="9700">MRTRSSTSPGATPSGCLRPARRAFRFGGPTGTVVGGATEWPAADGDDDLTSVAIARDPGERYPDPICRNNRFHGPCGRHVPARRTAAAPSPAA</sequence>
<evidence type="ECO:0000313" key="2">
    <source>
        <dbReference type="EMBL" id="AWK12507.1"/>
    </source>
</evidence>
<dbReference type="AlphaFoldDB" id="A0A2S1Z815"/>
<feature type="region of interest" description="Disordered" evidence="1">
    <location>
        <begin position="1"/>
        <end position="23"/>
    </location>
</feature>
<dbReference type="EMBL" id="BGZL01000002">
    <property type="protein sequence ID" value="GBP99573.1"/>
    <property type="molecule type" value="Genomic_DNA"/>
</dbReference>